<dbReference type="EMBL" id="LAZR01009112">
    <property type="protein sequence ID" value="KKM74617.1"/>
    <property type="molecule type" value="Genomic_DNA"/>
</dbReference>
<reference evidence="2" key="1">
    <citation type="journal article" date="2015" name="Nature">
        <title>Complex archaea that bridge the gap between prokaryotes and eukaryotes.</title>
        <authorList>
            <person name="Spang A."/>
            <person name="Saw J.H."/>
            <person name="Jorgensen S.L."/>
            <person name="Zaremba-Niedzwiedzka K."/>
            <person name="Martijn J."/>
            <person name="Lind A.E."/>
            <person name="van Eijk R."/>
            <person name="Schleper C."/>
            <person name="Guy L."/>
            <person name="Ettema T.J."/>
        </authorList>
    </citation>
    <scope>NUCLEOTIDE SEQUENCE</scope>
</reference>
<evidence type="ECO:0000256" key="1">
    <source>
        <dbReference type="SAM" id="MobiDB-lite"/>
    </source>
</evidence>
<accession>A0A0F9MZD6</accession>
<dbReference type="AlphaFoldDB" id="A0A0F9MZD6"/>
<protein>
    <submittedName>
        <fullName evidence="2">Uncharacterized protein</fullName>
    </submittedName>
</protein>
<proteinExistence type="predicted"/>
<name>A0A0F9MZD6_9ZZZZ</name>
<organism evidence="2">
    <name type="scientific">marine sediment metagenome</name>
    <dbReference type="NCBI Taxonomy" id="412755"/>
    <lineage>
        <taxon>unclassified sequences</taxon>
        <taxon>metagenomes</taxon>
        <taxon>ecological metagenomes</taxon>
    </lineage>
</organism>
<evidence type="ECO:0000313" key="2">
    <source>
        <dbReference type="EMBL" id="KKM74617.1"/>
    </source>
</evidence>
<comment type="caution">
    <text evidence="2">The sequence shown here is derived from an EMBL/GenBank/DDBJ whole genome shotgun (WGS) entry which is preliminary data.</text>
</comment>
<feature type="compositionally biased region" description="Gly residues" evidence="1">
    <location>
        <begin position="1"/>
        <end position="10"/>
    </location>
</feature>
<gene>
    <name evidence="2" type="ORF">LCGC14_1398550</name>
</gene>
<feature type="region of interest" description="Disordered" evidence="1">
    <location>
        <begin position="1"/>
        <end position="39"/>
    </location>
</feature>
<sequence>MAAKKSGGGARTPRIGQPVTRVNEQKIPSKGLTKLERQARKEASQSIRVAAFGGMSGFGNAGAGSIMSADSNFYSPQLSTDFLELPQSEREKRELFRFWYTTHPIVGAAIDFHTDVPMSKIRLSLPKGQDKKRCKQIQHFYEQMCKRVNLFQVLHESTHEYWLHGNVFIFCEDHDILPEIPESLFAETKEEEVGEIDYAGRATRRLVKRKKAKPKDEQEKAILDFTAKNYRGWERLQILPPEQVKLEVFQYTNRTKMELIPSEKDKLVVLKSQNQMDPEADRIAADIPEQIRANLLNGEPIPLNTSPYDDFMCSSFVYHLAHKKAAYDDRGISILERCLRTLLYQDKLRQAQTSIASRAMTPKRVVWADKMSEVDVENVRDQIDQALIDPDFTVVTNFELHWDEIGSRDRLLDLGNEYEITNKLLFIGLRITEPMLTGESTYSGERIHLDVMNTMYLLYRETIAMFVEEQLFAPVAEKKGFWEDDEYGNRILLYPKLQFTRLALRDNAELQDFMFNLYQKGSLPIAYIYELLNIDVDDAHEELKKDFLTLKDSTMNELIRELLTAVGSAFADETNAKDLLAKNLGLKIEKKEGDRFGGGEES</sequence>